<protein>
    <submittedName>
        <fullName evidence="1">Uncharacterized protein</fullName>
    </submittedName>
</protein>
<organism evidence="1 2">
    <name type="scientific">Rhodocollybia butyracea</name>
    <dbReference type="NCBI Taxonomy" id="206335"/>
    <lineage>
        <taxon>Eukaryota</taxon>
        <taxon>Fungi</taxon>
        <taxon>Dikarya</taxon>
        <taxon>Basidiomycota</taxon>
        <taxon>Agaricomycotina</taxon>
        <taxon>Agaricomycetes</taxon>
        <taxon>Agaricomycetidae</taxon>
        <taxon>Agaricales</taxon>
        <taxon>Marasmiineae</taxon>
        <taxon>Omphalotaceae</taxon>
        <taxon>Rhodocollybia</taxon>
    </lineage>
</organism>
<dbReference type="Proteomes" id="UP000772434">
    <property type="component" value="Unassembled WGS sequence"/>
</dbReference>
<name>A0A9P5PMI7_9AGAR</name>
<dbReference type="EMBL" id="JADNRY010000106">
    <property type="protein sequence ID" value="KAF9065247.1"/>
    <property type="molecule type" value="Genomic_DNA"/>
</dbReference>
<sequence length="407" mass="43948">MPALQNDNRVWMDAEDREEILDDEDVELEDVFLAKEDLGTPALPYLLALSRSRLPLLLSTQALVPNLRKKNLAKRVRECAKRSAAAQARKSTSDLKSCAMKHAQSATPVSLSDFDASSLPVSSTGWTGVRSLSQLSSGLQRIWRNLSVLTQTGLKLLNWDGEACIVLVDASDRIMAVLGGVPPGSKGPEWQSVLQGLNAALARCSEGSTFTSKETSHPRGGFTARATGIGYGGGRQVPGNVKISGEANQAKMQKLMLDSNMLRVVGFSNSIKRTASTKRRSPIISLGILAFVLHPPAQSLQLPRSTILFPSVLIIHSNIPVSSRETRYSIIQYSAGAFSVGGTMAGARIRPGFPRLLLSKGSRGNASGDLVAGDWQGKKRTEAGLDELSELSDDEVDLPVLKRTRYR</sequence>
<comment type="caution">
    <text evidence="1">The sequence shown here is derived from an EMBL/GenBank/DDBJ whole genome shotgun (WGS) entry which is preliminary data.</text>
</comment>
<keyword evidence="2" id="KW-1185">Reference proteome</keyword>
<evidence type="ECO:0000313" key="2">
    <source>
        <dbReference type="Proteomes" id="UP000772434"/>
    </source>
</evidence>
<gene>
    <name evidence="1" type="ORF">BDP27DRAFT_1366503</name>
</gene>
<accession>A0A9P5PMI7</accession>
<evidence type="ECO:0000313" key="1">
    <source>
        <dbReference type="EMBL" id="KAF9065247.1"/>
    </source>
</evidence>
<dbReference type="OrthoDB" id="3028829at2759"/>
<reference evidence="1" key="1">
    <citation type="submission" date="2020-11" db="EMBL/GenBank/DDBJ databases">
        <authorList>
            <consortium name="DOE Joint Genome Institute"/>
            <person name="Ahrendt S."/>
            <person name="Riley R."/>
            <person name="Andreopoulos W."/>
            <person name="Labutti K."/>
            <person name="Pangilinan J."/>
            <person name="Ruiz-Duenas F.J."/>
            <person name="Barrasa J.M."/>
            <person name="Sanchez-Garcia M."/>
            <person name="Camarero S."/>
            <person name="Miyauchi S."/>
            <person name="Serrano A."/>
            <person name="Linde D."/>
            <person name="Babiker R."/>
            <person name="Drula E."/>
            <person name="Ayuso-Fernandez I."/>
            <person name="Pacheco R."/>
            <person name="Padilla G."/>
            <person name="Ferreira P."/>
            <person name="Barriuso J."/>
            <person name="Kellner H."/>
            <person name="Castanera R."/>
            <person name="Alfaro M."/>
            <person name="Ramirez L."/>
            <person name="Pisabarro A.G."/>
            <person name="Kuo A."/>
            <person name="Tritt A."/>
            <person name="Lipzen A."/>
            <person name="He G."/>
            <person name="Yan M."/>
            <person name="Ng V."/>
            <person name="Cullen D."/>
            <person name="Martin F."/>
            <person name="Rosso M.-N."/>
            <person name="Henrissat B."/>
            <person name="Hibbett D."/>
            <person name="Martinez A.T."/>
            <person name="Grigoriev I.V."/>
        </authorList>
    </citation>
    <scope>NUCLEOTIDE SEQUENCE</scope>
    <source>
        <strain evidence="1">AH 40177</strain>
    </source>
</reference>
<proteinExistence type="predicted"/>
<dbReference type="AlphaFoldDB" id="A0A9P5PMI7"/>